<accession>A0A9P5XZU3</accession>
<name>A0A9P5XZU3_9AGAR</name>
<evidence type="ECO:0000313" key="2">
    <source>
        <dbReference type="EMBL" id="KAF9459719.1"/>
    </source>
</evidence>
<dbReference type="EMBL" id="MU150311">
    <property type="protein sequence ID" value="KAF9459719.1"/>
    <property type="molecule type" value="Genomic_DNA"/>
</dbReference>
<keyword evidence="1" id="KW-0812">Transmembrane</keyword>
<feature type="transmembrane region" description="Helical" evidence="1">
    <location>
        <begin position="17"/>
        <end position="45"/>
    </location>
</feature>
<gene>
    <name evidence="2" type="ORF">BDZ94DRAFT_1267519</name>
</gene>
<organism evidence="2 3">
    <name type="scientific">Collybia nuda</name>
    <dbReference type="NCBI Taxonomy" id="64659"/>
    <lineage>
        <taxon>Eukaryota</taxon>
        <taxon>Fungi</taxon>
        <taxon>Dikarya</taxon>
        <taxon>Basidiomycota</taxon>
        <taxon>Agaricomycotina</taxon>
        <taxon>Agaricomycetes</taxon>
        <taxon>Agaricomycetidae</taxon>
        <taxon>Agaricales</taxon>
        <taxon>Tricholomatineae</taxon>
        <taxon>Clitocybaceae</taxon>
        <taxon>Collybia</taxon>
    </lineage>
</organism>
<keyword evidence="3" id="KW-1185">Reference proteome</keyword>
<evidence type="ECO:0000313" key="3">
    <source>
        <dbReference type="Proteomes" id="UP000807353"/>
    </source>
</evidence>
<proteinExistence type="predicted"/>
<comment type="caution">
    <text evidence="2">The sequence shown here is derived from an EMBL/GenBank/DDBJ whole genome shotgun (WGS) entry which is preliminary data.</text>
</comment>
<evidence type="ECO:0000256" key="1">
    <source>
        <dbReference type="SAM" id="Phobius"/>
    </source>
</evidence>
<protein>
    <submittedName>
        <fullName evidence="2">Uncharacterized protein</fullName>
    </submittedName>
</protein>
<keyword evidence="1" id="KW-1133">Transmembrane helix</keyword>
<dbReference type="Proteomes" id="UP000807353">
    <property type="component" value="Unassembled WGS sequence"/>
</dbReference>
<sequence>MPSHPVHRSHLNYLHRIINFSICIFSISTGVMCATFGLFVGIFILRCVHKS</sequence>
<dbReference type="AlphaFoldDB" id="A0A9P5XZU3"/>
<keyword evidence="1" id="KW-0472">Membrane</keyword>
<reference evidence="2" key="1">
    <citation type="submission" date="2020-11" db="EMBL/GenBank/DDBJ databases">
        <authorList>
            <consortium name="DOE Joint Genome Institute"/>
            <person name="Ahrendt S."/>
            <person name="Riley R."/>
            <person name="Andreopoulos W."/>
            <person name="Labutti K."/>
            <person name="Pangilinan J."/>
            <person name="Ruiz-Duenas F.J."/>
            <person name="Barrasa J.M."/>
            <person name="Sanchez-Garcia M."/>
            <person name="Camarero S."/>
            <person name="Miyauchi S."/>
            <person name="Serrano A."/>
            <person name="Linde D."/>
            <person name="Babiker R."/>
            <person name="Drula E."/>
            <person name="Ayuso-Fernandez I."/>
            <person name="Pacheco R."/>
            <person name="Padilla G."/>
            <person name="Ferreira P."/>
            <person name="Barriuso J."/>
            <person name="Kellner H."/>
            <person name="Castanera R."/>
            <person name="Alfaro M."/>
            <person name="Ramirez L."/>
            <person name="Pisabarro A.G."/>
            <person name="Kuo A."/>
            <person name="Tritt A."/>
            <person name="Lipzen A."/>
            <person name="He G."/>
            <person name="Yan M."/>
            <person name="Ng V."/>
            <person name="Cullen D."/>
            <person name="Martin F."/>
            <person name="Rosso M.-N."/>
            <person name="Henrissat B."/>
            <person name="Hibbett D."/>
            <person name="Martinez A.T."/>
            <person name="Grigoriev I.V."/>
        </authorList>
    </citation>
    <scope>NUCLEOTIDE SEQUENCE</scope>
    <source>
        <strain evidence="2">CBS 247.69</strain>
    </source>
</reference>